<keyword evidence="4" id="KW-0862">Zinc</keyword>
<protein>
    <recommendedName>
        <fullName evidence="7">M20/M25/M40 family metallo-hydrolase</fullName>
    </recommendedName>
</protein>
<dbReference type="Pfam" id="PF01546">
    <property type="entry name" value="Peptidase_M20"/>
    <property type="match status" value="1"/>
</dbReference>
<dbReference type="InterPro" id="IPR014746">
    <property type="entry name" value="Gln_synth/guanido_kin_cat_dom"/>
</dbReference>
<dbReference type="Gene3D" id="3.40.630.10">
    <property type="entry name" value="Zn peptidases"/>
    <property type="match status" value="1"/>
</dbReference>
<evidence type="ECO:0000313" key="6">
    <source>
        <dbReference type="Proteomes" id="UP001165069"/>
    </source>
</evidence>
<evidence type="ECO:0008006" key="7">
    <source>
        <dbReference type="Google" id="ProtNLM"/>
    </source>
</evidence>
<dbReference type="InterPro" id="IPR050072">
    <property type="entry name" value="Peptidase_M20A"/>
</dbReference>
<organism evidence="5 6">
    <name type="scientific">Geothrix limicola</name>
    <dbReference type="NCBI Taxonomy" id="2927978"/>
    <lineage>
        <taxon>Bacteria</taxon>
        <taxon>Pseudomonadati</taxon>
        <taxon>Acidobacteriota</taxon>
        <taxon>Holophagae</taxon>
        <taxon>Holophagales</taxon>
        <taxon>Holophagaceae</taxon>
        <taxon>Geothrix</taxon>
    </lineage>
</organism>
<dbReference type="SUPFAM" id="SSF53187">
    <property type="entry name" value="Zn-dependent exopeptidases"/>
    <property type="match status" value="1"/>
</dbReference>
<gene>
    <name evidence="5" type="ORF">GETHLI_01020</name>
</gene>
<dbReference type="InterPro" id="IPR036264">
    <property type="entry name" value="Bact_exopeptidase_dim_dom"/>
</dbReference>
<keyword evidence="6" id="KW-1185">Reference proteome</keyword>
<dbReference type="PANTHER" id="PTHR43808:SF8">
    <property type="entry name" value="PEPTIDASE M20 DIMERISATION DOMAIN-CONTAINING PROTEIN"/>
    <property type="match status" value="1"/>
</dbReference>
<dbReference type="Proteomes" id="UP001165069">
    <property type="component" value="Unassembled WGS sequence"/>
</dbReference>
<dbReference type="InterPro" id="IPR006336">
    <property type="entry name" value="GCS2"/>
</dbReference>
<evidence type="ECO:0000256" key="2">
    <source>
        <dbReference type="ARBA" id="ARBA00022723"/>
    </source>
</evidence>
<dbReference type="Pfam" id="PF04107">
    <property type="entry name" value="GCS2"/>
    <property type="match status" value="1"/>
</dbReference>
<comment type="similarity">
    <text evidence="1">Belongs to the peptidase M20A family.</text>
</comment>
<reference evidence="5 6" key="1">
    <citation type="journal article" date="2023" name="Antonie Van Leeuwenhoek">
        <title>Mesoterricola silvestris gen. nov., sp. nov., Mesoterricola sediminis sp. nov., Geothrix oryzae sp. nov., Geothrix edaphica sp. nov., Geothrix rubra sp. nov., and Geothrix limicola sp. nov., six novel members of Acidobacteriota isolated from soils.</title>
        <authorList>
            <person name="Itoh H."/>
            <person name="Sugisawa Y."/>
            <person name="Mise K."/>
            <person name="Xu Z."/>
            <person name="Kuniyasu M."/>
            <person name="Ushijima N."/>
            <person name="Kawano K."/>
            <person name="Kobayashi E."/>
            <person name="Shiratori Y."/>
            <person name="Masuda Y."/>
            <person name="Senoo K."/>
        </authorList>
    </citation>
    <scope>NUCLEOTIDE SEQUENCE [LARGE SCALE GENOMIC DNA]</scope>
    <source>
        <strain evidence="5 6">Red804</strain>
    </source>
</reference>
<dbReference type="InterPro" id="IPR002933">
    <property type="entry name" value="Peptidase_M20"/>
</dbReference>
<sequence length="942" mass="104787">MDPEYPVFDLNAFVEKFQLARQTALETRPSGGLCGLELEWNLMDPQFRPLLTVGTGPDRMSFVDHLRSKVLAPWTEEYHQLEVFHWMIEFVTKPYHTPKGAVYEGRLLEGALINALAKAGRAFGEPLHYWHGNLLVLPKIGPDCVPESWHLAKRRYLQRCVDMYGTELATAGTHSNLSLPEPMLAWDFMHLPAAERGDTHLDDYKNQVYITGTRLMRAFAAVFIATSASTPLQASEENGKPVVRLTPYESVRNLTFPNPPALDVPDLNRSHSDYLRLSYELVRSGVRFGNNNWIPVRARSQAEPVERLIQVTSDQLHDIYARGLFAAGETRNVEDMAAQIERQNLFARIDLPMARVEVRTDDPCHDLRLDVANLTLKHLLLLRFYGDPDFARGFRYDSEDIKRARRNENLAAKEGLKAVIEDPLTAKPISLSAFLDWTLQQMRPMAEALGLWDDLQPLCDLAAGAPSTAEKIRQRLKARIGSSDIVPADLLVDLAEARKEQVRGDVETITAHLTDLGGEQGKLRDFVEHARDEVHLDPQAPVRFQPRPEALVETEYPDKTSEVLDLSQRLVRIPSVTACPEERVPEVHRAATFVYDYLRNHGVPVRTFDGGPFPAVFAHFPGGEHAPAMLCGHFDVVEPEPDDSQFEPKIEGDYLWGRGAADMKTVVSTYLVWMKDTLKKGAPYPPVNLLLVGNEENGELEPMGTPHVLKALKEEGGYEPSFFIAGERTGEKGTELWGEVCTQNRGVLRFELVAHGTRGHSGLVGGTDLTERLLSAREALRELFARHLTLKAEGGWQSLARFAYIQVGKPGVYNITPDRGSLGVEIRPIPQDDVSKMRADIEALAAERSLEFVASAWEPGVACDPENPYLKALLAGIAAAGGDVRIGRKGAGTSARFAPGGQAVVWGQTGIGPHAASERHYIPSIDPYYRALEAFAAELQKS</sequence>
<evidence type="ECO:0000256" key="3">
    <source>
        <dbReference type="ARBA" id="ARBA00022801"/>
    </source>
</evidence>
<keyword evidence="2" id="KW-0479">Metal-binding</keyword>
<dbReference type="SUPFAM" id="SSF55031">
    <property type="entry name" value="Bacterial exopeptidase dimerisation domain"/>
    <property type="match status" value="1"/>
</dbReference>
<dbReference type="Gene3D" id="3.30.70.360">
    <property type="match status" value="1"/>
</dbReference>
<evidence type="ECO:0000313" key="5">
    <source>
        <dbReference type="EMBL" id="GLH71600.1"/>
    </source>
</evidence>
<accession>A0ABQ5QBT5</accession>
<dbReference type="SUPFAM" id="SSF55931">
    <property type="entry name" value="Glutamine synthetase/guanido kinase"/>
    <property type="match status" value="1"/>
</dbReference>
<dbReference type="EMBL" id="BSDE01000001">
    <property type="protein sequence ID" value="GLH71600.1"/>
    <property type="molecule type" value="Genomic_DNA"/>
</dbReference>
<evidence type="ECO:0000256" key="1">
    <source>
        <dbReference type="ARBA" id="ARBA00006247"/>
    </source>
</evidence>
<dbReference type="PANTHER" id="PTHR43808">
    <property type="entry name" value="ACETYLORNITHINE DEACETYLASE"/>
    <property type="match status" value="1"/>
</dbReference>
<comment type="caution">
    <text evidence="5">The sequence shown here is derived from an EMBL/GenBank/DDBJ whole genome shotgun (WGS) entry which is preliminary data.</text>
</comment>
<dbReference type="Gene3D" id="3.30.590.20">
    <property type="match status" value="1"/>
</dbReference>
<name>A0ABQ5QBT5_9BACT</name>
<proteinExistence type="inferred from homology"/>
<evidence type="ECO:0000256" key="4">
    <source>
        <dbReference type="ARBA" id="ARBA00022833"/>
    </source>
</evidence>
<keyword evidence="3" id="KW-0378">Hydrolase</keyword>